<accession>A0A0N5CKD4</accession>
<dbReference type="SMART" id="SM00320">
    <property type="entry name" value="WD40"/>
    <property type="match status" value="3"/>
</dbReference>
<dbReference type="OrthoDB" id="10251154at2759"/>
<evidence type="ECO:0000256" key="5">
    <source>
        <dbReference type="ARBA" id="ARBA00023242"/>
    </source>
</evidence>
<evidence type="ECO:0000256" key="3">
    <source>
        <dbReference type="ARBA" id="ARBA00022574"/>
    </source>
</evidence>
<dbReference type="EMBL" id="UYYF01000040">
    <property type="protein sequence ID" value="VDM95529.1"/>
    <property type="molecule type" value="Genomic_DNA"/>
</dbReference>
<dbReference type="GO" id="GO:0032040">
    <property type="term" value="C:small-subunit processome"/>
    <property type="evidence" value="ECO:0007669"/>
    <property type="project" value="TreeGrafter"/>
</dbReference>
<dbReference type="WBParaSite" id="TCLT_0000052801-mRNA-1">
    <property type="protein sequence ID" value="TCLT_0000052801-mRNA-1"/>
    <property type="gene ID" value="TCLT_0000052801"/>
</dbReference>
<dbReference type="InterPro" id="IPR015943">
    <property type="entry name" value="WD40/YVTN_repeat-like_dom_sf"/>
</dbReference>
<reference evidence="9 10" key="2">
    <citation type="submission" date="2018-11" db="EMBL/GenBank/DDBJ databases">
        <authorList>
            <consortium name="Pathogen Informatics"/>
        </authorList>
    </citation>
    <scope>NUCLEOTIDE SEQUENCE [LARGE SCALE GENOMIC DNA]</scope>
</reference>
<proteinExistence type="predicted"/>
<dbReference type="InterPro" id="IPR012952">
    <property type="entry name" value="BING4_C_dom"/>
</dbReference>
<reference evidence="11" key="1">
    <citation type="submission" date="2016-04" db="UniProtKB">
        <authorList>
            <consortium name="WormBaseParasite"/>
        </authorList>
    </citation>
    <scope>IDENTIFICATION</scope>
</reference>
<dbReference type="STRING" id="103827.A0A0N5CKD4"/>
<evidence type="ECO:0000256" key="6">
    <source>
        <dbReference type="SAM" id="MobiDB-lite"/>
    </source>
</evidence>
<evidence type="ECO:0000313" key="10">
    <source>
        <dbReference type="Proteomes" id="UP000276776"/>
    </source>
</evidence>
<evidence type="ECO:0000256" key="2">
    <source>
        <dbReference type="ARBA" id="ARBA00022552"/>
    </source>
</evidence>
<feature type="domain" description="BING4 C-terminal" evidence="8">
    <location>
        <begin position="326"/>
        <end position="404"/>
    </location>
</feature>
<feature type="region of interest" description="Disordered" evidence="6">
    <location>
        <begin position="434"/>
        <end position="459"/>
    </location>
</feature>
<gene>
    <name evidence="9" type="ORF">TCLT_LOCUS529</name>
</gene>
<organism evidence="11">
    <name type="scientific">Thelazia callipaeda</name>
    <name type="common">Oriental eyeworm</name>
    <name type="synonym">Parasitic nematode</name>
    <dbReference type="NCBI Taxonomy" id="103827"/>
    <lineage>
        <taxon>Eukaryota</taxon>
        <taxon>Metazoa</taxon>
        <taxon>Ecdysozoa</taxon>
        <taxon>Nematoda</taxon>
        <taxon>Chromadorea</taxon>
        <taxon>Rhabditida</taxon>
        <taxon>Spirurina</taxon>
        <taxon>Spiruromorpha</taxon>
        <taxon>Thelazioidea</taxon>
        <taxon>Thelaziidae</taxon>
        <taxon>Thelazia</taxon>
    </lineage>
</organism>
<dbReference type="Pfam" id="PF09335">
    <property type="entry name" value="VTT_dom"/>
    <property type="match status" value="1"/>
</dbReference>
<keyword evidence="2" id="KW-0698">rRNA processing</keyword>
<dbReference type="AlphaFoldDB" id="A0A0N5CKD4"/>
<dbReference type="PANTHER" id="PTHR14085">
    <property type="entry name" value="WD-REPEAT PROTEIN BING4"/>
    <property type="match status" value="1"/>
</dbReference>
<evidence type="ECO:0000313" key="9">
    <source>
        <dbReference type="EMBL" id="VDM95529.1"/>
    </source>
</evidence>
<dbReference type="Pfam" id="PF08149">
    <property type="entry name" value="BING4CT"/>
    <property type="match status" value="1"/>
</dbReference>
<keyword evidence="7" id="KW-0812">Transmembrane</keyword>
<dbReference type="Gene3D" id="2.130.10.10">
    <property type="entry name" value="YVTN repeat-like/Quinoprotein amine dehydrogenase"/>
    <property type="match status" value="1"/>
</dbReference>
<keyword evidence="7" id="KW-0472">Membrane</keyword>
<evidence type="ECO:0000259" key="8">
    <source>
        <dbReference type="SMART" id="SM01033"/>
    </source>
</evidence>
<keyword evidence="10" id="KW-1185">Reference proteome</keyword>
<keyword evidence="5" id="KW-0539">Nucleus</keyword>
<dbReference type="FunFam" id="2.130.10.10:FF:000378">
    <property type="entry name" value="U3 small nucleolar RNA-associated protein 7"/>
    <property type="match status" value="1"/>
</dbReference>
<dbReference type="SMART" id="SM01033">
    <property type="entry name" value="BING4CT"/>
    <property type="match status" value="1"/>
</dbReference>
<dbReference type="InterPro" id="IPR032816">
    <property type="entry name" value="VTT_dom"/>
</dbReference>
<name>A0A0N5CKD4_THECL</name>
<feature type="transmembrane region" description="Helical" evidence="7">
    <location>
        <begin position="599"/>
        <end position="622"/>
    </location>
</feature>
<evidence type="ECO:0000313" key="11">
    <source>
        <dbReference type="WBParaSite" id="TCLT_0000052801-mRNA-1"/>
    </source>
</evidence>
<evidence type="ECO:0000256" key="4">
    <source>
        <dbReference type="ARBA" id="ARBA00022737"/>
    </source>
</evidence>
<dbReference type="InterPro" id="IPR036322">
    <property type="entry name" value="WD40_repeat_dom_sf"/>
</dbReference>
<dbReference type="GO" id="GO:0000462">
    <property type="term" value="P:maturation of SSU-rRNA from tricistronic rRNA transcript (SSU-rRNA, 5.8S rRNA, LSU-rRNA)"/>
    <property type="evidence" value="ECO:0007669"/>
    <property type="project" value="TreeGrafter"/>
</dbReference>
<dbReference type="SUPFAM" id="SSF50978">
    <property type="entry name" value="WD40 repeat-like"/>
    <property type="match status" value="1"/>
</dbReference>
<keyword evidence="4" id="KW-0677">Repeat</keyword>
<dbReference type="PANTHER" id="PTHR14085:SF3">
    <property type="entry name" value="WD REPEAT-CONTAINING PROTEIN 46"/>
    <property type="match status" value="1"/>
</dbReference>
<feature type="transmembrane region" description="Helical" evidence="7">
    <location>
        <begin position="628"/>
        <end position="652"/>
    </location>
</feature>
<dbReference type="InterPro" id="IPR040315">
    <property type="entry name" value="WDR46/Utp7"/>
</dbReference>
<evidence type="ECO:0000256" key="1">
    <source>
        <dbReference type="ARBA" id="ARBA00004604"/>
    </source>
</evidence>
<keyword evidence="7" id="KW-1133">Transmembrane helix</keyword>
<evidence type="ECO:0000256" key="7">
    <source>
        <dbReference type="SAM" id="Phobius"/>
    </source>
</evidence>
<dbReference type="GO" id="GO:0030686">
    <property type="term" value="C:90S preribosome"/>
    <property type="evidence" value="ECO:0007669"/>
    <property type="project" value="TreeGrafter"/>
</dbReference>
<feature type="transmembrane region" description="Helical" evidence="7">
    <location>
        <begin position="518"/>
        <end position="545"/>
    </location>
</feature>
<protein>
    <submittedName>
        <fullName evidence="11">WD_REPEATS_REGION domain-containing protein</fullName>
    </submittedName>
</protein>
<dbReference type="InterPro" id="IPR001680">
    <property type="entry name" value="WD40_rpt"/>
</dbReference>
<comment type="subcellular location">
    <subcellularLocation>
        <location evidence="1">Nucleus</location>
        <location evidence="1">Nucleolus</location>
    </subcellularLocation>
</comment>
<sequence>MKQEEIKTEHVDLSTVESANISLAKLKKQPRLKFSNVKTGFHKEKLAKIKRKFLQRTRETARAELLNNEQQGFLAGDEDELTYTIKQEEIAGAVDIASASKHFDLRLERFGPYRVDYTCNGRHLLIGGRRGHVGAFDWLTKTLRCEINVMESIRDIKWLHVETMFAVAQKRWTHIYDNMGVELHCLKNLHDIKRLEFLPRHFLLVAGSNTSFLHYLDVSMGKMVQSFPTKQGPLDVMAQNPNNAIIHTGHGDGTVQLWSPNVQKPLVKMLAHPCSIRGIAVQGDYLATTGLDRKLRQNSSLKSTNAMQLLVLLILNDAHLGTTTAPYMSHQCTGFVSDIQFCPFEDVLGIGHQQGFTSMLVPGCGEPNFNALLSNPYESKTQRREREVKQLLDKIQPALITMDTTEIAQVNTDLLEEQNERLKSLLHVRPREVKFKPKNKKKGRGSALKKEQRKQGVQSERRFALNEERKILEKEVLKDDSKPEELSEDERADFKLPKDLVQAKRLGLVLSKYKEEHYYTVLFGISAVYILLQSLAIPGSIFLTILSGYLFSFPTALCLVCTCSACGAQICYFFALLFGRERIMAFAPEKISKWQNEIADFDSLFYFVIFLRITPILPNWLINLASPIFGVPVPAFFFGTFLGVAPPSCIYIQAGATLQKLTHVGAAWSWSAVFIIAFAAFLSLVPVIYKSLNFGSSCKSTKYIKTS</sequence>
<feature type="transmembrane region" description="Helical" evidence="7">
    <location>
        <begin position="664"/>
        <end position="689"/>
    </location>
</feature>
<keyword evidence="3" id="KW-0853">WD repeat</keyword>
<feature type="compositionally biased region" description="Basic and acidic residues" evidence="6">
    <location>
        <begin position="448"/>
        <end position="459"/>
    </location>
</feature>
<feature type="transmembrane region" description="Helical" evidence="7">
    <location>
        <begin position="551"/>
        <end position="578"/>
    </location>
</feature>
<dbReference type="Proteomes" id="UP000276776">
    <property type="component" value="Unassembled WGS sequence"/>
</dbReference>
<dbReference type="OMA" id="IKWLHVE"/>